<dbReference type="Proteomes" id="UP000010408">
    <property type="component" value="Unassembled WGS sequence"/>
</dbReference>
<dbReference type="PATRIC" id="fig|1127696.3.peg.1141"/>
<proteinExistence type="predicted"/>
<gene>
    <name evidence="1" type="ORF">HMPREF9134_01266</name>
</gene>
<protein>
    <submittedName>
        <fullName evidence="1">Uncharacterized protein</fullName>
    </submittedName>
</protein>
<dbReference type="EMBL" id="AMEQ01000035">
    <property type="protein sequence ID" value="EKY00918.1"/>
    <property type="molecule type" value="Genomic_DNA"/>
</dbReference>
<organism evidence="1 2">
    <name type="scientific">Porphyromonas catoniae F0037</name>
    <dbReference type="NCBI Taxonomy" id="1127696"/>
    <lineage>
        <taxon>Bacteria</taxon>
        <taxon>Pseudomonadati</taxon>
        <taxon>Bacteroidota</taxon>
        <taxon>Bacteroidia</taxon>
        <taxon>Bacteroidales</taxon>
        <taxon>Porphyromonadaceae</taxon>
        <taxon>Porphyromonas</taxon>
    </lineage>
</organism>
<sequence>MLTMFPDDNIERYANGNGWIIHRIERTISASKTSHRKQEEWMVCNYQLEEEPTLFD</sequence>
<dbReference type="AlphaFoldDB" id="L1NC27"/>
<dbReference type="RefSeq" id="WP_005467328.1">
    <property type="nucleotide sequence ID" value="NZ_KB291031.1"/>
</dbReference>
<evidence type="ECO:0000313" key="2">
    <source>
        <dbReference type="Proteomes" id="UP000010408"/>
    </source>
</evidence>
<dbReference type="HOGENOM" id="CLU_3010382_0_0_10"/>
<dbReference type="STRING" id="1127696.HMPREF9134_01266"/>
<reference evidence="1 2" key="1">
    <citation type="submission" date="2012-05" db="EMBL/GenBank/DDBJ databases">
        <authorList>
            <person name="Weinstock G."/>
            <person name="Sodergren E."/>
            <person name="Lobos E.A."/>
            <person name="Fulton L."/>
            <person name="Fulton R."/>
            <person name="Courtney L."/>
            <person name="Fronick C."/>
            <person name="O'Laughlin M."/>
            <person name="Godfrey J."/>
            <person name="Wilson R.M."/>
            <person name="Miner T."/>
            <person name="Farmer C."/>
            <person name="Delehaunty K."/>
            <person name="Cordes M."/>
            <person name="Minx P."/>
            <person name="Tomlinson C."/>
            <person name="Chen J."/>
            <person name="Wollam A."/>
            <person name="Pepin K.H."/>
            <person name="Bhonagiri V."/>
            <person name="Zhang X."/>
            <person name="Suruliraj S."/>
            <person name="Warren W."/>
            <person name="Mitreva M."/>
            <person name="Mardis E.R."/>
            <person name="Wilson R.K."/>
        </authorList>
    </citation>
    <scope>NUCLEOTIDE SEQUENCE [LARGE SCALE GENOMIC DNA]</scope>
    <source>
        <strain evidence="1 2">F0037</strain>
    </source>
</reference>
<name>L1NC27_9PORP</name>
<comment type="caution">
    <text evidence="1">The sequence shown here is derived from an EMBL/GenBank/DDBJ whole genome shotgun (WGS) entry which is preliminary data.</text>
</comment>
<evidence type="ECO:0000313" key="1">
    <source>
        <dbReference type="EMBL" id="EKY00918.1"/>
    </source>
</evidence>
<dbReference type="eggNOG" id="COG0338">
    <property type="taxonomic scope" value="Bacteria"/>
</dbReference>
<accession>L1NC27</accession>